<name>A0A7D9HB68_PARCT</name>
<evidence type="ECO:0000313" key="3">
    <source>
        <dbReference type="EMBL" id="CAB3978407.1"/>
    </source>
</evidence>
<dbReference type="OrthoDB" id="1750591at2759"/>
<sequence>MLIPLVFPERVVEMKESIDKTGAGTAKDIICSLKDNEIDLDMLSFQTYDFTASLSGRLNGAEKVLQDILKRPIPYIPCQGHRSNKFNDHCYIHVRWTGRYLCVLQSYEQIPGAIDAAISRDNMEGKIRTEAPGIKTKLLSFDFVFVLMFMRLVMKKTKIVTKQLQEEQLNILDMLNLIDCTIQNLKSIPSDTSAMDAELDAIVEVGNKVNIDAIGQYQLHHRPRRPPRRIAEDPEASTHMSFKEFYRKEMCAVLNSLITEYDDNMKGNEYLVKWKGWSLESSTWEPEDNLTPDLLRNYEEPAVVTDERLQVASLQFTCAITSALRSRRSAPVYASIDLDVWRYVVYMKGVTSEHRGHHLYQKNDFIKLKYLPDYWWYHVDIDGNGISVDFPLKAKPILSWSPKNFVKTNGGMVAGKRFPIEKVCLTVIRKSCTAEQI</sequence>
<comment type="caution">
    <text evidence="3">The sequence shown here is derived from an EMBL/GenBank/DDBJ whole genome shotgun (WGS) entry which is preliminary data.</text>
</comment>
<dbReference type="SMART" id="SM00298">
    <property type="entry name" value="CHROMO"/>
    <property type="match status" value="1"/>
</dbReference>
<evidence type="ECO:0000256" key="1">
    <source>
        <dbReference type="ARBA" id="ARBA00004123"/>
    </source>
</evidence>
<evidence type="ECO:0000256" key="2">
    <source>
        <dbReference type="ARBA" id="ARBA00023242"/>
    </source>
</evidence>
<keyword evidence="4" id="KW-1185">Reference proteome</keyword>
<protein>
    <submittedName>
        <fullName evidence="3">Uncharacterized protein</fullName>
    </submittedName>
</protein>
<reference evidence="3" key="1">
    <citation type="submission" date="2020-04" db="EMBL/GenBank/DDBJ databases">
        <authorList>
            <person name="Alioto T."/>
            <person name="Alioto T."/>
            <person name="Gomez Garrido J."/>
        </authorList>
    </citation>
    <scope>NUCLEOTIDE SEQUENCE</scope>
    <source>
        <strain evidence="3">A484AB</strain>
    </source>
</reference>
<keyword evidence="2" id="KW-0539">Nucleus</keyword>
<dbReference type="Pfam" id="PF00385">
    <property type="entry name" value="Chromo"/>
    <property type="match status" value="1"/>
</dbReference>
<organism evidence="3 4">
    <name type="scientific">Paramuricea clavata</name>
    <name type="common">Red gorgonian</name>
    <name type="synonym">Violescent sea-whip</name>
    <dbReference type="NCBI Taxonomy" id="317549"/>
    <lineage>
        <taxon>Eukaryota</taxon>
        <taxon>Metazoa</taxon>
        <taxon>Cnidaria</taxon>
        <taxon>Anthozoa</taxon>
        <taxon>Octocorallia</taxon>
        <taxon>Malacalcyonacea</taxon>
        <taxon>Plexauridae</taxon>
        <taxon>Paramuricea</taxon>
    </lineage>
</organism>
<dbReference type="PROSITE" id="PS50013">
    <property type="entry name" value="CHROMO_2"/>
    <property type="match status" value="1"/>
</dbReference>
<dbReference type="AlphaFoldDB" id="A0A7D9HB68"/>
<dbReference type="GO" id="GO:0005634">
    <property type="term" value="C:nucleus"/>
    <property type="evidence" value="ECO:0007669"/>
    <property type="project" value="UniProtKB-SubCell"/>
</dbReference>
<dbReference type="InterPro" id="IPR023780">
    <property type="entry name" value="Chromo_domain"/>
</dbReference>
<dbReference type="EMBL" id="CACRXK020000111">
    <property type="protein sequence ID" value="CAB3978407.1"/>
    <property type="molecule type" value="Genomic_DNA"/>
</dbReference>
<dbReference type="InterPro" id="IPR000953">
    <property type="entry name" value="Chromo/chromo_shadow_dom"/>
</dbReference>
<dbReference type="InterPro" id="IPR023779">
    <property type="entry name" value="Chromodomain_CS"/>
</dbReference>
<dbReference type="PROSITE" id="PS00598">
    <property type="entry name" value="CHROMO_1"/>
    <property type="match status" value="1"/>
</dbReference>
<comment type="subcellular location">
    <subcellularLocation>
        <location evidence="1">Nucleus</location>
    </subcellularLocation>
</comment>
<gene>
    <name evidence="3" type="ORF">PACLA_8A027648</name>
</gene>
<proteinExistence type="predicted"/>
<dbReference type="SUPFAM" id="SSF54160">
    <property type="entry name" value="Chromo domain-like"/>
    <property type="match status" value="1"/>
</dbReference>
<dbReference type="CDD" id="cd00024">
    <property type="entry name" value="CD_CSD"/>
    <property type="match status" value="1"/>
</dbReference>
<evidence type="ECO:0000313" key="4">
    <source>
        <dbReference type="Proteomes" id="UP001152795"/>
    </source>
</evidence>
<dbReference type="InterPro" id="IPR016197">
    <property type="entry name" value="Chromo-like_dom_sf"/>
</dbReference>
<dbReference type="Proteomes" id="UP001152795">
    <property type="component" value="Unassembled WGS sequence"/>
</dbReference>
<accession>A0A7D9HB68</accession>
<dbReference type="Gene3D" id="2.40.50.40">
    <property type="match status" value="1"/>
</dbReference>